<dbReference type="EMBL" id="FNGX01000001">
    <property type="protein sequence ID" value="SDL22663.1"/>
    <property type="molecule type" value="Genomic_DNA"/>
</dbReference>
<keyword evidence="1" id="KW-1133">Transmembrane helix</keyword>
<evidence type="ECO:0000313" key="3">
    <source>
        <dbReference type="Proteomes" id="UP000183162"/>
    </source>
</evidence>
<evidence type="ECO:0008006" key="4">
    <source>
        <dbReference type="Google" id="ProtNLM"/>
    </source>
</evidence>
<proteinExistence type="predicted"/>
<dbReference type="Pfam" id="PF11750">
    <property type="entry name" value="DUF3307"/>
    <property type="match status" value="1"/>
</dbReference>
<accession>A0A1G9ICV5</accession>
<feature type="transmembrane region" description="Helical" evidence="1">
    <location>
        <begin position="97"/>
        <end position="115"/>
    </location>
</feature>
<name>A0A1G9ICV5_STREI</name>
<dbReference type="RefSeq" id="WP_081341042.1">
    <property type="nucleotide sequence ID" value="NZ_FNGX01000001.1"/>
</dbReference>
<evidence type="ECO:0000256" key="1">
    <source>
        <dbReference type="SAM" id="Phobius"/>
    </source>
</evidence>
<feature type="transmembrane region" description="Helical" evidence="1">
    <location>
        <begin position="45"/>
        <end position="61"/>
    </location>
</feature>
<evidence type="ECO:0000313" key="2">
    <source>
        <dbReference type="EMBL" id="SDL22663.1"/>
    </source>
</evidence>
<protein>
    <recommendedName>
        <fullName evidence="4">DUF3307 domain-containing protein</fullName>
    </recommendedName>
</protein>
<organism evidence="2 3">
    <name type="scientific">Streptococcus equinus</name>
    <name type="common">Streptococcus bovis</name>
    <dbReference type="NCBI Taxonomy" id="1335"/>
    <lineage>
        <taxon>Bacteria</taxon>
        <taxon>Bacillati</taxon>
        <taxon>Bacillota</taxon>
        <taxon>Bacilli</taxon>
        <taxon>Lactobacillales</taxon>
        <taxon>Streptococcaceae</taxon>
        <taxon>Streptococcus</taxon>
    </lineage>
</organism>
<sequence length="240" mass="27227">MPITGLSHYLIQNPTLTLLLICHFLSDFQLQSQTVADHKNTDRKYLMIHLFGVVFPLILVTCFLPKLWMISLIILVSHALIDFGKPYASSWLRLSDMVTFLLDQMLHIAIILFLVKNNPAVNLIASEQIGQMLNMILFLVLITKPTNVFFKIFFQKYQPKDNQKMDTIPGAGATIGLLERIVMSICIIFNQFASIGLVFTAKSIARYNKISESPTFAEYYLIGSLFSILSVLLAAWICLF</sequence>
<reference evidence="2 3" key="1">
    <citation type="submission" date="2016-10" db="EMBL/GenBank/DDBJ databases">
        <authorList>
            <person name="de Groot N.N."/>
        </authorList>
    </citation>
    <scope>NUCLEOTIDE SEQUENCE [LARGE SCALE GENOMIC DNA]</scope>
    <source>
        <strain evidence="2 3">Sb09</strain>
    </source>
</reference>
<keyword evidence="1" id="KW-0472">Membrane</keyword>
<dbReference type="Proteomes" id="UP000183162">
    <property type="component" value="Unassembled WGS sequence"/>
</dbReference>
<feature type="transmembrane region" description="Helical" evidence="1">
    <location>
        <begin position="135"/>
        <end position="154"/>
    </location>
</feature>
<dbReference type="InterPro" id="IPR021737">
    <property type="entry name" value="Phage_phiKZ_Orf197"/>
</dbReference>
<dbReference type="AlphaFoldDB" id="A0A1G9ICV5"/>
<dbReference type="OrthoDB" id="5122730at2"/>
<keyword evidence="1" id="KW-0812">Transmembrane</keyword>
<gene>
    <name evidence="2" type="ORF">SAMN05216400_0122</name>
</gene>
<feature type="transmembrane region" description="Helical" evidence="1">
    <location>
        <begin position="175"/>
        <end position="199"/>
    </location>
</feature>
<feature type="transmembrane region" description="Helical" evidence="1">
    <location>
        <begin position="219"/>
        <end position="239"/>
    </location>
</feature>